<reference evidence="2 3" key="1">
    <citation type="submission" date="2021-06" db="EMBL/GenBank/DDBJ databases">
        <title>Caerostris extrusa draft genome.</title>
        <authorList>
            <person name="Kono N."/>
            <person name="Arakawa K."/>
        </authorList>
    </citation>
    <scope>NUCLEOTIDE SEQUENCE [LARGE SCALE GENOMIC DNA]</scope>
</reference>
<accession>A0AAV4TMQ5</accession>
<keyword evidence="1" id="KW-1133">Transmembrane helix</keyword>
<evidence type="ECO:0000313" key="2">
    <source>
        <dbReference type="EMBL" id="GIY46017.1"/>
    </source>
</evidence>
<keyword evidence="3" id="KW-1185">Reference proteome</keyword>
<evidence type="ECO:0000256" key="1">
    <source>
        <dbReference type="SAM" id="Phobius"/>
    </source>
</evidence>
<protein>
    <submittedName>
        <fullName evidence="2">Uncharacterized protein</fullName>
    </submittedName>
</protein>
<dbReference type="EMBL" id="BPLR01011354">
    <property type="protein sequence ID" value="GIY46017.1"/>
    <property type="molecule type" value="Genomic_DNA"/>
</dbReference>
<name>A0AAV4TMQ5_CAEEX</name>
<keyword evidence="1" id="KW-0472">Membrane</keyword>
<sequence>MEQPVDSNLASTVQSGYTWLLLYSLLTTWLHCTVYLLPGFCCTVYYLASTAVGRVGTAGVFEQDNEANLPLIFRTSNYIRASLAFHVTVYYSSLPFLGEENFRPSHLCRRKKVRQNHQGPVPRRCLSFIGKGPLPRQPDGSTRVLWVTPTSN</sequence>
<organism evidence="2 3">
    <name type="scientific">Caerostris extrusa</name>
    <name type="common">Bark spider</name>
    <name type="synonym">Caerostris bankana</name>
    <dbReference type="NCBI Taxonomy" id="172846"/>
    <lineage>
        <taxon>Eukaryota</taxon>
        <taxon>Metazoa</taxon>
        <taxon>Ecdysozoa</taxon>
        <taxon>Arthropoda</taxon>
        <taxon>Chelicerata</taxon>
        <taxon>Arachnida</taxon>
        <taxon>Araneae</taxon>
        <taxon>Araneomorphae</taxon>
        <taxon>Entelegynae</taxon>
        <taxon>Araneoidea</taxon>
        <taxon>Araneidae</taxon>
        <taxon>Caerostris</taxon>
    </lineage>
</organism>
<evidence type="ECO:0000313" key="3">
    <source>
        <dbReference type="Proteomes" id="UP001054945"/>
    </source>
</evidence>
<proteinExistence type="predicted"/>
<feature type="transmembrane region" description="Helical" evidence="1">
    <location>
        <begin position="20"/>
        <end position="48"/>
    </location>
</feature>
<keyword evidence="1" id="KW-0812">Transmembrane</keyword>
<comment type="caution">
    <text evidence="2">The sequence shown here is derived from an EMBL/GenBank/DDBJ whole genome shotgun (WGS) entry which is preliminary data.</text>
</comment>
<dbReference type="AlphaFoldDB" id="A0AAV4TMQ5"/>
<gene>
    <name evidence="2" type="ORF">CEXT_790141</name>
</gene>
<dbReference type="Proteomes" id="UP001054945">
    <property type="component" value="Unassembled WGS sequence"/>
</dbReference>